<name>A0A0C9YSE5_9AGAM</name>
<dbReference type="HOGENOM" id="CLU_068912_3_0_1"/>
<protein>
    <submittedName>
        <fullName evidence="1">Uncharacterized protein</fullName>
    </submittedName>
</protein>
<dbReference type="Proteomes" id="UP000054018">
    <property type="component" value="Unassembled WGS sequence"/>
</dbReference>
<organism evidence="1 2">
    <name type="scientific">Pisolithus microcarpus 441</name>
    <dbReference type="NCBI Taxonomy" id="765257"/>
    <lineage>
        <taxon>Eukaryota</taxon>
        <taxon>Fungi</taxon>
        <taxon>Dikarya</taxon>
        <taxon>Basidiomycota</taxon>
        <taxon>Agaricomycotina</taxon>
        <taxon>Agaricomycetes</taxon>
        <taxon>Agaricomycetidae</taxon>
        <taxon>Boletales</taxon>
        <taxon>Sclerodermatineae</taxon>
        <taxon>Pisolithaceae</taxon>
        <taxon>Pisolithus</taxon>
    </lineage>
</organism>
<evidence type="ECO:0000313" key="2">
    <source>
        <dbReference type="Proteomes" id="UP000054018"/>
    </source>
</evidence>
<reference evidence="1 2" key="1">
    <citation type="submission" date="2014-04" db="EMBL/GenBank/DDBJ databases">
        <authorList>
            <consortium name="DOE Joint Genome Institute"/>
            <person name="Kuo A."/>
            <person name="Kohler A."/>
            <person name="Costa M.D."/>
            <person name="Nagy L.G."/>
            <person name="Floudas D."/>
            <person name="Copeland A."/>
            <person name="Barry K.W."/>
            <person name="Cichocki N."/>
            <person name="Veneault-Fourrey C."/>
            <person name="LaButti K."/>
            <person name="Lindquist E.A."/>
            <person name="Lipzen A."/>
            <person name="Lundell T."/>
            <person name="Morin E."/>
            <person name="Murat C."/>
            <person name="Sun H."/>
            <person name="Tunlid A."/>
            <person name="Henrissat B."/>
            <person name="Grigoriev I.V."/>
            <person name="Hibbett D.S."/>
            <person name="Martin F."/>
            <person name="Nordberg H.P."/>
            <person name="Cantor M.N."/>
            <person name="Hua S.X."/>
        </authorList>
    </citation>
    <scope>NUCLEOTIDE SEQUENCE [LARGE SCALE GENOMIC DNA]</scope>
    <source>
        <strain evidence="1 2">441</strain>
    </source>
</reference>
<dbReference type="EMBL" id="KN834009">
    <property type="protein sequence ID" value="KIK13232.1"/>
    <property type="molecule type" value="Genomic_DNA"/>
</dbReference>
<proteinExistence type="predicted"/>
<gene>
    <name evidence="1" type="ORF">PISMIDRAFT_37683</name>
</gene>
<evidence type="ECO:0000313" key="1">
    <source>
        <dbReference type="EMBL" id="KIK13232.1"/>
    </source>
</evidence>
<dbReference type="AlphaFoldDB" id="A0A0C9YSE5"/>
<reference evidence="2" key="2">
    <citation type="submission" date="2015-01" db="EMBL/GenBank/DDBJ databases">
        <title>Evolutionary Origins and Diversification of the Mycorrhizal Mutualists.</title>
        <authorList>
            <consortium name="DOE Joint Genome Institute"/>
            <consortium name="Mycorrhizal Genomics Consortium"/>
            <person name="Kohler A."/>
            <person name="Kuo A."/>
            <person name="Nagy L.G."/>
            <person name="Floudas D."/>
            <person name="Copeland A."/>
            <person name="Barry K.W."/>
            <person name="Cichocki N."/>
            <person name="Veneault-Fourrey C."/>
            <person name="LaButti K."/>
            <person name="Lindquist E.A."/>
            <person name="Lipzen A."/>
            <person name="Lundell T."/>
            <person name="Morin E."/>
            <person name="Murat C."/>
            <person name="Riley R."/>
            <person name="Ohm R."/>
            <person name="Sun H."/>
            <person name="Tunlid A."/>
            <person name="Henrissat B."/>
            <person name="Grigoriev I.V."/>
            <person name="Hibbett D.S."/>
            <person name="Martin F."/>
        </authorList>
    </citation>
    <scope>NUCLEOTIDE SEQUENCE [LARGE SCALE GENOMIC DNA]</scope>
    <source>
        <strain evidence="2">441</strain>
    </source>
</reference>
<dbReference type="OrthoDB" id="3183574at2759"/>
<accession>A0A0C9YSE5</accession>
<sequence>ILRTCDTVISGSTALHIMLPKHQTTWAPQDLDIYVPQATSQQLLRKVLFEGYMTMKDVDLSKKGYTYCKFLCLFILTKGHHRIDVIISSMSAAISPILQFHSTTIMNFISVDTIFCCYPSLTLQHLSMMN</sequence>
<feature type="non-terminal residue" evidence="1">
    <location>
        <position position="1"/>
    </location>
</feature>
<keyword evidence="2" id="KW-1185">Reference proteome</keyword>
<feature type="non-terminal residue" evidence="1">
    <location>
        <position position="130"/>
    </location>
</feature>